<dbReference type="EMBL" id="FXAY01000002">
    <property type="protein sequence ID" value="SMG29343.1"/>
    <property type="molecule type" value="Genomic_DNA"/>
</dbReference>
<dbReference type="Proteomes" id="UP000193244">
    <property type="component" value="Unassembled WGS sequence"/>
</dbReference>
<dbReference type="RefSeq" id="WP_085484651.1">
    <property type="nucleotide sequence ID" value="NZ_FXAY01000002.1"/>
</dbReference>
<accession>A0A1X7JMB1</accession>
<keyword evidence="3" id="KW-1185">Reference proteome</keyword>
<evidence type="ECO:0008006" key="4">
    <source>
        <dbReference type="Google" id="ProtNLM"/>
    </source>
</evidence>
<feature type="compositionally biased region" description="Low complexity" evidence="1">
    <location>
        <begin position="79"/>
        <end position="100"/>
    </location>
</feature>
<protein>
    <recommendedName>
        <fullName evidence="4">YtxH domain-containing protein</fullName>
    </recommendedName>
</protein>
<evidence type="ECO:0000313" key="2">
    <source>
        <dbReference type="EMBL" id="SMG29343.1"/>
    </source>
</evidence>
<name>A0A1X7JMB1_9MICO</name>
<dbReference type="OrthoDB" id="5125216at2"/>
<sequence>MAARLIFGLGVGLAAGYVLGTKAGRAKYAQIKSRANEVWHDPHVQKAVSDAGDLVREAAPVVQEKIADVAKAAKEKVTGSSSDGPSTSADSTSANSSSTS</sequence>
<proteinExistence type="predicted"/>
<organism evidence="2 3">
    <name type="scientific">Agreia pratensis</name>
    <dbReference type="NCBI Taxonomy" id="150121"/>
    <lineage>
        <taxon>Bacteria</taxon>
        <taxon>Bacillati</taxon>
        <taxon>Actinomycetota</taxon>
        <taxon>Actinomycetes</taxon>
        <taxon>Micrococcales</taxon>
        <taxon>Microbacteriaceae</taxon>
        <taxon>Agreia</taxon>
    </lineage>
</organism>
<evidence type="ECO:0000313" key="3">
    <source>
        <dbReference type="Proteomes" id="UP000193244"/>
    </source>
</evidence>
<feature type="region of interest" description="Disordered" evidence="1">
    <location>
        <begin position="73"/>
        <end position="100"/>
    </location>
</feature>
<gene>
    <name evidence="2" type="ORF">SAMN06296010_1567</name>
</gene>
<dbReference type="AlphaFoldDB" id="A0A1X7JMB1"/>
<dbReference type="STRING" id="150121.SAMN06296010_1567"/>
<evidence type="ECO:0000256" key="1">
    <source>
        <dbReference type="SAM" id="MobiDB-lite"/>
    </source>
</evidence>
<reference evidence="3" key="1">
    <citation type="submission" date="2017-04" db="EMBL/GenBank/DDBJ databases">
        <authorList>
            <person name="Varghese N."/>
            <person name="Submissions S."/>
        </authorList>
    </citation>
    <scope>NUCLEOTIDE SEQUENCE [LARGE SCALE GENOMIC DNA]</scope>
    <source>
        <strain evidence="3">VKM Ac-2510</strain>
    </source>
</reference>